<evidence type="ECO:0000313" key="2">
    <source>
        <dbReference type="Proteomes" id="UP000696280"/>
    </source>
</evidence>
<dbReference type="EMBL" id="CAJVRL010000037">
    <property type="protein sequence ID" value="CAG8950423.1"/>
    <property type="molecule type" value="Genomic_DNA"/>
</dbReference>
<name>A0A9N9PP94_9HELO</name>
<dbReference type="Proteomes" id="UP000696280">
    <property type="component" value="Unassembled WGS sequence"/>
</dbReference>
<dbReference type="AlphaFoldDB" id="A0A9N9PP94"/>
<accession>A0A9N9PP94</accession>
<protein>
    <submittedName>
        <fullName evidence="1">Uncharacterized protein</fullName>
    </submittedName>
</protein>
<proteinExistence type="predicted"/>
<gene>
    <name evidence="1" type="ORF">HYFRA_00006917</name>
</gene>
<sequence>MVTDLEDNRKARPYFFLPRRCKLKNYDAPRAKRLYFVDDAENLVLRNFRKVCHFILSPRLKKLRRGIVYETPKKAIPASQWGFIAPGKFDLIDAPPGFSAGNRSGTCCASTGTHGEAQNAQRSLLEESVDHDGISYGAEIVVLLRTVRRPHLAARQDPTFLGLTLHHQHSRPSYLSIWCIPTTRARRTPTRQNHRPHNWLSSQPPLSPPLFTHCTEVVICSASQFELHCFQLACMASSGPAGHQGHIYVKPPPLSDSDSDGALGWHIHLFASMTPFASIIHATTTNHHGQAACATSFNSLRLTFHFRCSAQSSQSFSLAEAVHARLLPQFRFFFSRDPSLLRQCHRASKNIHTSSCRLKHRDTAGSVEKARH</sequence>
<evidence type="ECO:0000313" key="1">
    <source>
        <dbReference type="EMBL" id="CAG8950423.1"/>
    </source>
</evidence>
<keyword evidence="2" id="KW-1185">Reference proteome</keyword>
<reference evidence="1" key="1">
    <citation type="submission" date="2021-07" db="EMBL/GenBank/DDBJ databases">
        <authorList>
            <person name="Durling M."/>
        </authorList>
    </citation>
    <scope>NUCLEOTIDE SEQUENCE</scope>
</reference>
<comment type="caution">
    <text evidence="1">The sequence shown here is derived from an EMBL/GenBank/DDBJ whole genome shotgun (WGS) entry which is preliminary data.</text>
</comment>
<organism evidence="1 2">
    <name type="scientific">Hymenoscyphus fraxineus</name>
    <dbReference type="NCBI Taxonomy" id="746836"/>
    <lineage>
        <taxon>Eukaryota</taxon>
        <taxon>Fungi</taxon>
        <taxon>Dikarya</taxon>
        <taxon>Ascomycota</taxon>
        <taxon>Pezizomycotina</taxon>
        <taxon>Leotiomycetes</taxon>
        <taxon>Helotiales</taxon>
        <taxon>Helotiaceae</taxon>
        <taxon>Hymenoscyphus</taxon>
    </lineage>
</organism>